<keyword evidence="3" id="KW-1185">Reference proteome</keyword>
<evidence type="ECO:0000256" key="1">
    <source>
        <dbReference type="SAM" id="Phobius"/>
    </source>
</evidence>
<feature type="transmembrane region" description="Helical" evidence="1">
    <location>
        <begin position="45"/>
        <end position="64"/>
    </location>
</feature>
<keyword evidence="1" id="KW-1133">Transmembrane helix</keyword>
<feature type="transmembrane region" description="Helical" evidence="1">
    <location>
        <begin position="20"/>
        <end position="39"/>
    </location>
</feature>
<evidence type="ECO:0000313" key="2">
    <source>
        <dbReference type="EMBL" id="TVZ00771.1"/>
    </source>
</evidence>
<gene>
    <name evidence="2" type="ORF">EAS64_36060</name>
</gene>
<accession>A0A6P2BQQ0</accession>
<dbReference type="EMBL" id="RPFW01000008">
    <property type="protein sequence ID" value="TVZ00771.1"/>
    <property type="molecule type" value="Genomic_DNA"/>
</dbReference>
<feature type="transmembrane region" description="Helical" evidence="1">
    <location>
        <begin position="135"/>
        <end position="156"/>
    </location>
</feature>
<evidence type="ECO:0000313" key="3">
    <source>
        <dbReference type="Proteomes" id="UP000460272"/>
    </source>
</evidence>
<keyword evidence="1" id="KW-0812">Transmembrane</keyword>
<reference evidence="2 3" key="1">
    <citation type="submission" date="2018-11" db="EMBL/GenBank/DDBJ databases">
        <title>Trebonia kvetii gen.nov., sp.nov., a novel acidophilic actinobacterium, and proposal of the new actinobacterial family Treboniaceae fam. nov.</title>
        <authorList>
            <person name="Rapoport D."/>
            <person name="Sagova-Mareckova M."/>
            <person name="Sedlacek I."/>
            <person name="Provaznik J."/>
            <person name="Kralova S."/>
            <person name="Pavlinic D."/>
            <person name="Benes V."/>
            <person name="Kopecky J."/>
        </authorList>
    </citation>
    <scope>NUCLEOTIDE SEQUENCE [LARGE SCALE GENOMIC DNA]</scope>
    <source>
        <strain evidence="2 3">15Tr583</strain>
    </source>
</reference>
<dbReference type="RefSeq" id="WP_145860498.1">
    <property type="nucleotide sequence ID" value="NZ_RPFW01000008.1"/>
</dbReference>
<name>A0A6P2BQQ0_9ACTN</name>
<dbReference type="OrthoDB" id="4337269at2"/>
<sequence>MIALLRFQAAILLRSHRWIFPLIAYGLLIAVGAAGSTSLAETLDWSGAMLVPVVAFLTRAMLTAEPDAARACVGAAAGPARAQLASLLVPLGGGALLGAAAVVFGVLTAEPASGLASPAGSLADKVTDAAHHPGIVVAGLLIALICLLVGSAVGALCNPPMLRHPGAAMLTTLAAVVLALAVDVSPAAAAISGTKAQAASPLAATWPGAASLVGACCLLAAAWAVSVLAATRRRRIRRQAAASDLLLERTNTARA</sequence>
<comment type="caution">
    <text evidence="2">The sequence shown here is derived from an EMBL/GenBank/DDBJ whole genome shotgun (WGS) entry which is preliminary data.</text>
</comment>
<feature type="transmembrane region" description="Helical" evidence="1">
    <location>
        <begin position="84"/>
        <end position="107"/>
    </location>
</feature>
<feature type="transmembrane region" description="Helical" evidence="1">
    <location>
        <begin position="209"/>
        <end position="230"/>
    </location>
</feature>
<proteinExistence type="predicted"/>
<keyword evidence="1" id="KW-0472">Membrane</keyword>
<organism evidence="2 3">
    <name type="scientific">Trebonia kvetii</name>
    <dbReference type="NCBI Taxonomy" id="2480626"/>
    <lineage>
        <taxon>Bacteria</taxon>
        <taxon>Bacillati</taxon>
        <taxon>Actinomycetota</taxon>
        <taxon>Actinomycetes</taxon>
        <taxon>Streptosporangiales</taxon>
        <taxon>Treboniaceae</taxon>
        <taxon>Trebonia</taxon>
    </lineage>
</organism>
<dbReference type="Proteomes" id="UP000460272">
    <property type="component" value="Unassembled WGS sequence"/>
</dbReference>
<protein>
    <submittedName>
        <fullName evidence="2">ABC transporter</fullName>
    </submittedName>
</protein>
<feature type="transmembrane region" description="Helical" evidence="1">
    <location>
        <begin position="168"/>
        <end position="189"/>
    </location>
</feature>
<dbReference type="AlphaFoldDB" id="A0A6P2BQQ0"/>